<dbReference type="Gene3D" id="3.80.10.10">
    <property type="entry name" value="Ribonuclease Inhibitor"/>
    <property type="match status" value="1"/>
</dbReference>
<comment type="caution">
    <text evidence="15">The sequence shown here is derived from an EMBL/GenBank/DDBJ whole genome shotgun (WGS) entry which is preliminary data.</text>
</comment>
<dbReference type="SUPFAM" id="SSF52058">
    <property type="entry name" value="L domain-like"/>
    <property type="match status" value="1"/>
</dbReference>
<dbReference type="SMART" id="SM00409">
    <property type="entry name" value="IG"/>
    <property type="match status" value="1"/>
</dbReference>
<evidence type="ECO:0000256" key="5">
    <source>
        <dbReference type="ARBA" id="ARBA00022729"/>
    </source>
</evidence>
<dbReference type="Gene3D" id="2.60.40.10">
    <property type="entry name" value="Immunoglobulins"/>
    <property type="match status" value="1"/>
</dbReference>
<dbReference type="Gene3D" id="1.20.1070.10">
    <property type="entry name" value="Rhodopsin 7-helix transmembrane proteins"/>
    <property type="match status" value="1"/>
</dbReference>
<dbReference type="AlphaFoldDB" id="A0AAD5AIJ4"/>
<dbReference type="GO" id="GO:0098978">
    <property type="term" value="C:glutamatergic synapse"/>
    <property type="evidence" value="ECO:0007669"/>
    <property type="project" value="TreeGrafter"/>
</dbReference>
<dbReference type="InterPro" id="IPR001611">
    <property type="entry name" value="Leu-rich_rpt"/>
</dbReference>
<dbReference type="Pfam" id="PF01825">
    <property type="entry name" value="GPS"/>
    <property type="match status" value="1"/>
</dbReference>
<evidence type="ECO:0000256" key="10">
    <source>
        <dbReference type="ARBA" id="ARBA00023180"/>
    </source>
</evidence>
<feature type="non-terminal residue" evidence="15">
    <location>
        <position position="1"/>
    </location>
</feature>
<evidence type="ECO:0000256" key="12">
    <source>
        <dbReference type="SAM" id="Phobius"/>
    </source>
</evidence>
<keyword evidence="5" id="KW-0732">Signal</keyword>
<feature type="transmembrane region" description="Helical" evidence="12">
    <location>
        <begin position="649"/>
        <end position="669"/>
    </location>
</feature>
<comment type="similarity">
    <text evidence="2">Belongs to the G-protein coupled receptor 2 family. Adhesion G-protein coupled receptor (ADGR) subfamily.</text>
</comment>
<evidence type="ECO:0000256" key="4">
    <source>
        <dbReference type="ARBA" id="ARBA00022692"/>
    </source>
</evidence>
<dbReference type="Pfam" id="PF26588">
    <property type="entry name" value="GAIN_ADGRA3"/>
    <property type="match status" value="1"/>
</dbReference>
<reference evidence="15" key="1">
    <citation type="submission" date="2018-07" db="EMBL/GenBank/DDBJ databases">
        <title>Comparative genomics of catfishes provides insights into carnivory and benthic adaptation.</title>
        <authorList>
            <person name="Zhang Y."/>
            <person name="Wang D."/>
            <person name="Peng Z."/>
            <person name="Zheng S."/>
            <person name="Shao F."/>
            <person name="Tao W."/>
        </authorList>
    </citation>
    <scope>NUCLEOTIDE SEQUENCE</scope>
    <source>
        <strain evidence="15">Chongqing</strain>
    </source>
</reference>
<evidence type="ECO:0000256" key="9">
    <source>
        <dbReference type="ARBA" id="ARBA00023170"/>
    </source>
</evidence>
<keyword evidence="7 12" id="KW-1133">Transmembrane helix</keyword>
<dbReference type="Gene3D" id="2.60.220.50">
    <property type="match status" value="1"/>
</dbReference>
<evidence type="ECO:0000256" key="3">
    <source>
        <dbReference type="ARBA" id="ARBA00022614"/>
    </source>
</evidence>
<dbReference type="GO" id="GO:0004930">
    <property type="term" value="F:G protein-coupled receptor activity"/>
    <property type="evidence" value="ECO:0007669"/>
    <property type="project" value="InterPro"/>
</dbReference>
<protein>
    <submittedName>
        <fullName evidence="15">Adhesion G protein-coupled receptor A3</fullName>
    </submittedName>
</protein>
<accession>A0AAD5AIJ4</accession>
<keyword evidence="4 12" id="KW-0812">Transmembrane</keyword>
<dbReference type="SUPFAM" id="SSF111418">
    <property type="entry name" value="Hormone receptor domain"/>
    <property type="match status" value="1"/>
</dbReference>
<dbReference type="GO" id="GO:0007166">
    <property type="term" value="P:cell surface receptor signaling pathway"/>
    <property type="evidence" value="ECO:0007669"/>
    <property type="project" value="TreeGrafter"/>
</dbReference>
<dbReference type="InterPro" id="IPR032675">
    <property type="entry name" value="LRR_dom_sf"/>
</dbReference>
<dbReference type="Pfam" id="PF13855">
    <property type="entry name" value="LRR_8"/>
    <property type="match status" value="1"/>
</dbReference>
<feature type="transmembrane region" description="Helical" evidence="12">
    <location>
        <begin position="772"/>
        <end position="795"/>
    </location>
</feature>
<organism evidence="15 16">
    <name type="scientific">Silurus asotus</name>
    <name type="common">Amur catfish</name>
    <name type="synonym">Parasilurus asotus</name>
    <dbReference type="NCBI Taxonomy" id="30991"/>
    <lineage>
        <taxon>Eukaryota</taxon>
        <taxon>Metazoa</taxon>
        <taxon>Chordata</taxon>
        <taxon>Craniata</taxon>
        <taxon>Vertebrata</taxon>
        <taxon>Euteleostomi</taxon>
        <taxon>Actinopterygii</taxon>
        <taxon>Neopterygii</taxon>
        <taxon>Teleostei</taxon>
        <taxon>Ostariophysi</taxon>
        <taxon>Siluriformes</taxon>
        <taxon>Siluridae</taxon>
        <taxon>Silurus</taxon>
    </lineage>
</organism>
<evidence type="ECO:0000256" key="1">
    <source>
        <dbReference type="ARBA" id="ARBA00004141"/>
    </source>
</evidence>
<evidence type="ECO:0000256" key="2">
    <source>
        <dbReference type="ARBA" id="ARBA00007343"/>
    </source>
</evidence>
<evidence type="ECO:0000256" key="8">
    <source>
        <dbReference type="ARBA" id="ARBA00023136"/>
    </source>
</evidence>
<keyword evidence="6" id="KW-0677">Repeat</keyword>
<dbReference type="Gene3D" id="4.10.1240.10">
    <property type="entry name" value="GPCR, family 2, extracellular hormone receptor domain"/>
    <property type="match status" value="1"/>
</dbReference>
<comment type="subcellular location">
    <subcellularLocation>
        <location evidence="1">Membrane</location>
        <topology evidence="1">Multi-pass membrane protein</topology>
    </subcellularLocation>
</comment>
<dbReference type="InterPro" id="IPR000483">
    <property type="entry name" value="Cys-rich_flank_reg_C"/>
</dbReference>
<dbReference type="InterPro" id="IPR013783">
    <property type="entry name" value="Ig-like_fold"/>
</dbReference>
<evidence type="ECO:0000256" key="11">
    <source>
        <dbReference type="ARBA" id="ARBA00023319"/>
    </source>
</evidence>
<dbReference type="PANTHER" id="PTHR45930:SF3">
    <property type="entry name" value="ADHESION G PROTEIN-COUPLED RECEPTOR A1"/>
    <property type="match status" value="1"/>
</dbReference>
<dbReference type="InterPro" id="IPR000832">
    <property type="entry name" value="GPCR_2_secretin-like"/>
</dbReference>
<dbReference type="InterPro" id="IPR036445">
    <property type="entry name" value="GPCR_2_extracell_dom_sf"/>
</dbReference>
<keyword evidence="3" id="KW-0433">Leucine-rich repeat</keyword>
<dbReference type="GO" id="GO:0014069">
    <property type="term" value="C:postsynaptic density"/>
    <property type="evidence" value="ECO:0007669"/>
    <property type="project" value="TreeGrafter"/>
</dbReference>
<dbReference type="SMART" id="SM00303">
    <property type="entry name" value="GPS"/>
    <property type="match status" value="1"/>
</dbReference>
<dbReference type="InterPro" id="IPR003599">
    <property type="entry name" value="Ig_sub"/>
</dbReference>
<dbReference type="InterPro" id="IPR058808">
    <property type="entry name" value="GAIN_ADGRA2/3"/>
</dbReference>
<feature type="transmembrane region" description="Helical" evidence="12">
    <location>
        <begin position="675"/>
        <end position="697"/>
    </location>
</feature>
<feature type="domain" description="LRRCT" evidence="13">
    <location>
        <begin position="53"/>
        <end position="103"/>
    </location>
</feature>
<gene>
    <name evidence="15" type="ORF">C0J50_22941</name>
</gene>
<feature type="transmembrane region" description="Helical" evidence="12">
    <location>
        <begin position="868"/>
        <end position="887"/>
    </location>
</feature>
<keyword evidence="11" id="KW-0393">Immunoglobulin domain</keyword>
<dbReference type="InterPro" id="IPR051963">
    <property type="entry name" value="Adhesion_GPCR_A"/>
</dbReference>
<keyword evidence="9 15" id="KW-0675">Receptor</keyword>
<dbReference type="InterPro" id="IPR000203">
    <property type="entry name" value="GPS"/>
</dbReference>
<keyword evidence="16" id="KW-1185">Reference proteome</keyword>
<feature type="transmembrane region" description="Helical" evidence="12">
    <location>
        <begin position="893"/>
        <end position="912"/>
    </location>
</feature>
<dbReference type="GO" id="GO:0005886">
    <property type="term" value="C:plasma membrane"/>
    <property type="evidence" value="ECO:0007669"/>
    <property type="project" value="TreeGrafter"/>
</dbReference>
<dbReference type="EMBL" id="MU551704">
    <property type="protein sequence ID" value="KAI5617389.1"/>
    <property type="molecule type" value="Genomic_DNA"/>
</dbReference>
<keyword evidence="10" id="KW-0325">Glycoprotein</keyword>
<dbReference type="Pfam" id="PF00002">
    <property type="entry name" value="7tm_2"/>
    <property type="match status" value="1"/>
</dbReference>
<sequence length="1204" mass="132644">DLSNNRIGCLSAEIFLDLGNLSKLNLSGNIFSTLPEGLFMHLASLRVLHFGTDSLYCDCQLKWMLLWARARFVRVGNETTCVYPSHLHGFPVHGLQEHELTCDSLEIPLLELIPSQRQLVFRGDRLPLQCTASYLDPSITLSWSHNRWPIHTHEERGVYVEDSIIHDCCLITSELILSNVDADVSGNWQCHVTSSRGNSSIGMEIVVLETSALYCSAERVTGNKGDFRWPKTQAGLMAFLPCATASYSPHEKRAWRRCNKQGRWAEDDYNQCPYSGKFTRVLHELTQIPVNTSNALFLAQQLSSITSNAEMFEDMMDVIFVTHLVERITRLVGRLMELGDYVSNIASNMMQVEEHILWMAQNEARACTRIVQCVERIADLTFSTHTQNISKVSPNIALEAFVLRPSSVMGLVCMVVANPGQKSGAGVSGNSRSPQETFLSFRCHTANVTGSPSGQLSQSALAVASIHLPLAASSRASALRSVPNATCRLQLAVFRNGKLFPCTGNSSSLADDGKRKSVATPVTFVKLDGCNLGSSIQPVVITLRHLALGADPTAAYWDFDLLDGHGGWRAEGCHITGLSGNSTTIHCTQHKNFAVLMDLKKVLSFPPYPGDFLHPVVYACTAVMLLCLFASIITYIVHHSTIRISRKGWHMLLNFCFHTALTFAVFAGGINRIKYPIFCQAVGILLHYSSLSTMLWLGFTARNIYKQVIKKPPKPQDGDLPPHPPRSPMLRFYLIGGGIPFIICGITAAINIENYGSGEQNPYCWMAWEPSLGAFYGPVAFIVLMTCVYFLCTFIQLRKHPERKYELKVLSEEQQRLSVADVPHCHHQGEPGMQGGDGTRCHAGCPGLINPSLLANEHSFKAQLRSSAFTLFLFLATWTFGALAVSQAHFLDMIFSCLYGACSVTLGLFVLIHHCAKRDDVWHCWCACCPGHQANTCQGHGHAHGRPKVNINGDVHRHGHGHDHCHLDSPCTGKSVLSHTHSHGLCKLSNLQAQNHVTCLTPVSPVSPCCSALHTEKLLEERPIHLHSCLKPGRTKGRQRASPAGERELAFHLPASADAGSGHSSPTDSPHSTCQRQGHICHLAQDEHREWHHACSHHDTPLCHGAVGHLPTCCTKAEILPSPLCHAESREPGTLLCGCGKLAEDELAVPCHSHVEMHPRRQSFPQCVPNQNGLLKGSGHECHLYTSDSTGNIRTGPWKNETTV</sequence>
<feature type="domain" description="Immunoglobulin" evidence="14">
    <location>
        <begin position="115"/>
        <end position="208"/>
    </location>
</feature>
<dbReference type="SMART" id="SM00082">
    <property type="entry name" value="LRRCT"/>
    <property type="match status" value="1"/>
</dbReference>
<evidence type="ECO:0000313" key="16">
    <source>
        <dbReference type="Proteomes" id="UP001205998"/>
    </source>
</evidence>
<evidence type="ECO:0000259" key="13">
    <source>
        <dbReference type="SMART" id="SM00082"/>
    </source>
</evidence>
<feature type="transmembrane region" description="Helical" evidence="12">
    <location>
        <begin position="616"/>
        <end position="637"/>
    </location>
</feature>
<name>A0AAD5AIJ4_SILAS</name>
<keyword evidence="8 12" id="KW-0472">Membrane</keyword>
<dbReference type="InterPro" id="IPR017983">
    <property type="entry name" value="GPCR_2_secretin-like_CS"/>
</dbReference>
<proteinExistence type="inferred from homology"/>
<evidence type="ECO:0000313" key="15">
    <source>
        <dbReference type="EMBL" id="KAI5617389.1"/>
    </source>
</evidence>
<dbReference type="PROSITE" id="PS00650">
    <property type="entry name" value="G_PROTEIN_RECEP_F2_2"/>
    <property type="match status" value="1"/>
</dbReference>
<feature type="transmembrane region" description="Helical" evidence="12">
    <location>
        <begin position="732"/>
        <end position="752"/>
    </location>
</feature>
<dbReference type="InterPro" id="IPR046338">
    <property type="entry name" value="GAIN_dom_sf"/>
</dbReference>
<dbReference type="PANTHER" id="PTHR45930">
    <property type="entry name" value="G-PROTEIN COUPLED RECEPTOR 124-LIKE PROTEIN"/>
    <property type="match status" value="1"/>
</dbReference>
<evidence type="ECO:0000259" key="14">
    <source>
        <dbReference type="SMART" id="SM00409"/>
    </source>
</evidence>
<dbReference type="InterPro" id="IPR036179">
    <property type="entry name" value="Ig-like_dom_sf"/>
</dbReference>
<dbReference type="SUPFAM" id="SSF48726">
    <property type="entry name" value="Immunoglobulin"/>
    <property type="match status" value="1"/>
</dbReference>
<dbReference type="Proteomes" id="UP001205998">
    <property type="component" value="Unassembled WGS sequence"/>
</dbReference>
<evidence type="ECO:0000256" key="7">
    <source>
        <dbReference type="ARBA" id="ARBA00022989"/>
    </source>
</evidence>
<evidence type="ECO:0000256" key="6">
    <source>
        <dbReference type="ARBA" id="ARBA00022737"/>
    </source>
</evidence>